<feature type="domain" description="CHAD" evidence="1">
    <location>
        <begin position="5"/>
        <end position="284"/>
    </location>
</feature>
<protein>
    <submittedName>
        <fullName evidence="2">CHAD domain-containing protein</fullName>
    </submittedName>
</protein>
<keyword evidence="3" id="KW-1185">Reference proteome</keyword>
<name>A0ABW0X8M8_9ACTN</name>
<evidence type="ECO:0000313" key="2">
    <source>
        <dbReference type="EMBL" id="MFC5666801.1"/>
    </source>
</evidence>
<dbReference type="PANTHER" id="PTHR39339:SF1">
    <property type="entry name" value="CHAD DOMAIN-CONTAINING PROTEIN"/>
    <property type="match status" value="1"/>
</dbReference>
<dbReference type="SMART" id="SM00880">
    <property type="entry name" value="CHAD"/>
    <property type="match status" value="1"/>
</dbReference>
<evidence type="ECO:0000313" key="3">
    <source>
        <dbReference type="Proteomes" id="UP001595975"/>
    </source>
</evidence>
<dbReference type="RefSeq" id="WP_380228497.1">
    <property type="nucleotide sequence ID" value="NZ_JBHSOF010000046.1"/>
</dbReference>
<gene>
    <name evidence="2" type="ORF">ACFP3U_28025</name>
</gene>
<accession>A0ABW0X8M8</accession>
<dbReference type="PROSITE" id="PS51708">
    <property type="entry name" value="CHAD"/>
    <property type="match status" value="1"/>
</dbReference>
<proteinExistence type="predicted"/>
<sequence>MAADIVTVGDVVLGRIRAQAEELAGLDAAVRADEPDAVHRMRVACRRLRSAFRTYRRLLAPGATDELVAELRWLAAVLGRARDQEVLDERLAARARALPEECAPERVAAELERRGQAEYRRIRPEVVAALDSPRRRALADGLAALLAEPPLRGRAARPAGPELARVAAREQRRTADRVRSALADTEERDLALHEARKAAKRARYAGETARPVAGRAAERYVARMKAVQEVLGEHQDAVVAAAALRERAGASQEPFGYGVLYGQQLAEAERARLALPEVWARAARPKLARFG</sequence>
<dbReference type="EMBL" id="JBHSOF010000046">
    <property type="protein sequence ID" value="MFC5666801.1"/>
    <property type="molecule type" value="Genomic_DNA"/>
</dbReference>
<dbReference type="PANTHER" id="PTHR39339">
    <property type="entry name" value="SLR1444 PROTEIN"/>
    <property type="match status" value="1"/>
</dbReference>
<dbReference type="Proteomes" id="UP001595975">
    <property type="component" value="Unassembled WGS sequence"/>
</dbReference>
<evidence type="ECO:0000259" key="1">
    <source>
        <dbReference type="PROSITE" id="PS51708"/>
    </source>
</evidence>
<dbReference type="Gene3D" id="1.40.20.10">
    <property type="entry name" value="CHAD domain"/>
    <property type="match status" value="1"/>
</dbReference>
<organism evidence="2 3">
    <name type="scientific">Kitasatospora misakiensis</name>
    <dbReference type="NCBI Taxonomy" id="67330"/>
    <lineage>
        <taxon>Bacteria</taxon>
        <taxon>Bacillati</taxon>
        <taxon>Actinomycetota</taxon>
        <taxon>Actinomycetes</taxon>
        <taxon>Kitasatosporales</taxon>
        <taxon>Streptomycetaceae</taxon>
        <taxon>Kitasatospora</taxon>
    </lineage>
</organism>
<dbReference type="InterPro" id="IPR038186">
    <property type="entry name" value="CHAD_dom_sf"/>
</dbReference>
<reference evidence="3" key="1">
    <citation type="journal article" date="2019" name="Int. J. Syst. Evol. Microbiol.">
        <title>The Global Catalogue of Microorganisms (GCM) 10K type strain sequencing project: providing services to taxonomists for standard genome sequencing and annotation.</title>
        <authorList>
            <consortium name="The Broad Institute Genomics Platform"/>
            <consortium name="The Broad Institute Genome Sequencing Center for Infectious Disease"/>
            <person name="Wu L."/>
            <person name="Ma J."/>
        </authorList>
    </citation>
    <scope>NUCLEOTIDE SEQUENCE [LARGE SCALE GENOMIC DNA]</scope>
    <source>
        <strain evidence="3">CGMCC 4.1437</strain>
    </source>
</reference>
<dbReference type="InterPro" id="IPR007899">
    <property type="entry name" value="CHAD_dom"/>
</dbReference>
<dbReference type="Pfam" id="PF05235">
    <property type="entry name" value="CHAD"/>
    <property type="match status" value="1"/>
</dbReference>
<comment type="caution">
    <text evidence="2">The sequence shown here is derived from an EMBL/GenBank/DDBJ whole genome shotgun (WGS) entry which is preliminary data.</text>
</comment>